<dbReference type="InterPro" id="IPR030995">
    <property type="entry name" value="SoxZ"/>
</dbReference>
<dbReference type="EMBL" id="FOMJ01000006">
    <property type="protein sequence ID" value="SFD57885.1"/>
    <property type="molecule type" value="Genomic_DNA"/>
</dbReference>
<dbReference type="OrthoDB" id="9795530at2"/>
<reference evidence="3 4" key="1">
    <citation type="submission" date="2016-10" db="EMBL/GenBank/DDBJ databases">
        <authorList>
            <person name="de Groot N.N."/>
        </authorList>
    </citation>
    <scope>NUCLEOTIDE SEQUENCE [LARGE SCALE GENOMIC DNA]</scope>
    <source>
        <strain evidence="3 4">HL3</strain>
    </source>
</reference>
<proteinExistence type="predicted"/>
<dbReference type="STRING" id="1123397.SAMN05660831_01892"/>
<dbReference type="Pfam" id="PF08770">
    <property type="entry name" value="SoxZ"/>
    <property type="match status" value="1"/>
</dbReference>
<evidence type="ECO:0000313" key="4">
    <source>
        <dbReference type="Proteomes" id="UP000198611"/>
    </source>
</evidence>
<sequence>MASNTIRARASVQGGTANVKTLISHPMETGQRTDSSTGEKIPAHYIEEVTVTHNGNQVLVAQMGSAVSKNPYLSFRFDGASSGDTISISWNDNKGESDSMETSIG</sequence>
<dbReference type="InterPro" id="IPR014756">
    <property type="entry name" value="Ig_E-set"/>
</dbReference>
<evidence type="ECO:0000313" key="3">
    <source>
        <dbReference type="EMBL" id="SFD57885.1"/>
    </source>
</evidence>
<dbReference type="NCBIfam" id="TIGR04490">
    <property type="entry name" value="SoxZ_true"/>
    <property type="match status" value="1"/>
</dbReference>
<organism evidence="3 4">
    <name type="scientific">Thiohalospira halophila DSM 15071</name>
    <dbReference type="NCBI Taxonomy" id="1123397"/>
    <lineage>
        <taxon>Bacteria</taxon>
        <taxon>Pseudomonadati</taxon>
        <taxon>Pseudomonadota</taxon>
        <taxon>Gammaproteobacteria</taxon>
        <taxon>Thiohalospirales</taxon>
        <taxon>Thiohalospiraceae</taxon>
        <taxon>Thiohalospira</taxon>
    </lineage>
</organism>
<feature type="region of interest" description="Disordered" evidence="1">
    <location>
        <begin position="86"/>
        <end position="105"/>
    </location>
</feature>
<dbReference type="InterPro" id="IPR014880">
    <property type="entry name" value="SoxZ_dom"/>
</dbReference>
<dbReference type="SUPFAM" id="SSF81296">
    <property type="entry name" value="E set domains"/>
    <property type="match status" value="1"/>
</dbReference>
<feature type="domain" description="Sulphur oxidation protein SoxZ" evidence="2">
    <location>
        <begin position="8"/>
        <end position="102"/>
    </location>
</feature>
<dbReference type="AlphaFoldDB" id="A0A1I1THA8"/>
<dbReference type="Gene3D" id="2.60.40.10">
    <property type="entry name" value="Immunoglobulins"/>
    <property type="match status" value="1"/>
</dbReference>
<evidence type="ECO:0000256" key="1">
    <source>
        <dbReference type="SAM" id="MobiDB-lite"/>
    </source>
</evidence>
<name>A0A1I1THA8_9GAMM</name>
<dbReference type="InterPro" id="IPR013783">
    <property type="entry name" value="Ig-like_fold"/>
</dbReference>
<protein>
    <submittedName>
        <fullName evidence="3">Sulfur-oxidizing protein SoxZ</fullName>
    </submittedName>
</protein>
<gene>
    <name evidence="3" type="ORF">SAMN05660831_01892</name>
</gene>
<dbReference type="Proteomes" id="UP000198611">
    <property type="component" value="Unassembled WGS sequence"/>
</dbReference>
<evidence type="ECO:0000259" key="2">
    <source>
        <dbReference type="Pfam" id="PF08770"/>
    </source>
</evidence>
<accession>A0A1I1THA8</accession>
<keyword evidence="4" id="KW-1185">Reference proteome</keyword>